<protein>
    <submittedName>
        <fullName evidence="4">DUF4232 domain-containing protein</fullName>
    </submittedName>
</protein>
<feature type="chain" id="PRO_5039566466" evidence="2">
    <location>
        <begin position="22"/>
        <end position="216"/>
    </location>
</feature>
<evidence type="ECO:0000256" key="1">
    <source>
        <dbReference type="SAM" id="MobiDB-lite"/>
    </source>
</evidence>
<dbReference type="InterPro" id="IPR025326">
    <property type="entry name" value="DUF4232"/>
</dbReference>
<comment type="caution">
    <text evidence="4">The sequence shown here is derived from an EMBL/GenBank/DDBJ whole genome shotgun (WGS) entry which is preliminary data.</text>
</comment>
<keyword evidence="5" id="KW-1185">Reference proteome</keyword>
<proteinExistence type="predicted"/>
<evidence type="ECO:0000313" key="4">
    <source>
        <dbReference type="EMBL" id="RJT89087.1"/>
    </source>
</evidence>
<dbReference type="EMBL" id="QZVS01000077">
    <property type="protein sequence ID" value="RJT89087.1"/>
    <property type="molecule type" value="Genomic_DNA"/>
</dbReference>
<gene>
    <name evidence="4" type="ORF">D6T64_08250</name>
</gene>
<sequence>MGKIRTIGTSLLGAMTIAVLAGCAGPAAPGTTAASSAAPTPAPSSTSTPAPAPTSSPAGSNTGSTDTWKIGPNGECDAGQLAFALESRPMDSGMSQFYWNLSMTNTSDTVCTLTGYPQVQLMSSGQGIGAAAGRDTGSGQTEGVVEMPPGASAYSLLHLSQAGVYDCPIVPVTELAVTPPYWDVSRTVATPNEIDGCDDLSTEIVRAGPLTATPRE</sequence>
<dbReference type="Proteomes" id="UP000272015">
    <property type="component" value="Unassembled WGS sequence"/>
</dbReference>
<feature type="compositionally biased region" description="Low complexity" evidence="1">
    <location>
        <begin position="28"/>
        <end position="60"/>
    </location>
</feature>
<keyword evidence="2" id="KW-0732">Signal</keyword>
<dbReference type="Pfam" id="PF14016">
    <property type="entry name" value="DUF4232"/>
    <property type="match status" value="1"/>
</dbReference>
<name>A0A3A5MG28_9MICO</name>
<dbReference type="AlphaFoldDB" id="A0A3A5MG28"/>
<feature type="signal peptide" evidence="2">
    <location>
        <begin position="1"/>
        <end position="21"/>
    </location>
</feature>
<evidence type="ECO:0000259" key="3">
    <source>
        <dbReference type="Pfam" id="PF14016"/>
    </source>
</evidence>
<dbReference type="PROSITE" id="PS51257">
    <property type="entry name" value="PROKAR_LIPOPROTEIN"/>
    <property type="match status" value="1"/>
</dbReference>
<reference evidence="4 5" key="1">
    <citation type="submission" date="2018-09" db="EMBL/GenBank/DDBJ databases">
        <title>Novel species of Cryobacterium.</title>
        <authorList>
            <person name="Liu Q."/>
            <person name="Xin Y.-H."/>
        </authorList>
    </citation>
    <scope>NUCLEOTIDE SEQUENCE [LARGE SCALE GENOMIC DNA]</scope>
    <source>
        <strain evidence="4 5">Hh39</strain>
    </source>
</reference>
<feature type="region of interest" description="Disordered" evidence="1">
    <location>
        <begin position="28"/>
        <end position="71"/>
    </location>
</feature>
<evidence type="ECO:0000256" key="2">
    <source>
        <dbReference type="SAM" id="SignalP"/>
    </source>
</evidence>
<feature type="domain" description="DUF4232" evidence="3">
    <location>
        <begin position="76"/>
        <end position="197"/>
    </location>
</feature>
<evidence type="ECO:0000313" key="5">
    <source>
        <dbReference type="Proteomes" id="UP000272015"/>
    </source>
</evidence>
<accession>A0A3A5MG28</accession>
<organism evidence="4 5">
    <name type="scientific">Cryobacterium melibiosiphilum</name>
    <dbReference type="NCBI Taxonomy" id="995039"/>
    <lineage>
        <taxon>Bacteria</taxon>
        <taxon>Bacillati</taxon>
        <taxon>Actinomycetota</taxon>
        <taxon>Actinomycetes</taxon>
        <taxon>Micrococcales</taxon>
        <taxon>Microbacteriaceae</taxon>
        <taxon>Cryobacterium</taxon>
    </lineage>
</organism>